<dbReference type="EMBL" id="LRGB01000568">
    <property type="protein sequence ID" value="KZS17776.1"/>
    <property type="molecule type" value="Genomic_DNA"/>
</dbReference>
<keyword evidence="2" id="KW-0812">Transmembrane</keyword>
<evidence type="ECO:0000256" key="1">
    <source>
        <dbReference type="SAM" id="MobiDB-lite"/>
    </source>
</evidence>
<evidence type="ECO:0000313" key="3">
    <source>
        <dbReference type="EMBL" id="KZS17776.1"/>
    </source>
</evidence>
<feature type="compositionally biased region" description="Polar residues" evidence="1">
    <location>
        <begin position="59"/>
        <end position="78"/>
    </location>
</feature>
<feature type="region of interest" description="Disordered" evidence="1">
    <location>
        <begin position="53"/>
        <end position="83"/>
    </location>
</feature>
<proteinExistence type="predicted"/>
<feature type="transmembrane region" description="Helical" evidence="2">
    <location>
        <begin position="20"/>
        <end position="40"/>
    </location>
</feature>
<accession>A0A0P5SY43</accession>
<reference evidence="3 4" key="1">
    <citation type="submission" date="2016-03" db="EMBL/GenBank/DDBJ databases">
        <title>EvidentialGene: Evidence-directed Construction of Genes on Genomes.</title>
        <authorList>
            <person name="Gilbert D.G."/>
            <person name="Choi J.-H."/>
            <person name="Mockaitis K."/>
            <person name="Colbourne J."/>
            <person name="Pfrender M."/>
        </authorList>
    </citation>
    <scope>NUCLEOTIDE SEQUENCE [LARGE SCALE GENOMIC DNA]</scope>
    <source>
        <strain evidence="3 4">Xinb3</strain>
        <tissue evidence="3">Complete organism</tissue>
    </source>
</reference>
<name>A0A0P5SY43_9CRUS</name>
<dbReference type="Proteomes" id="UP000076858">
    <property type="component" value="Unassembled WGS sequence"/>
</dbReference>
<keyword evidence="4" id="KW-1185">Reference proteome</keyword>
<keyword evidence="2" id="KW-1133">Transmembrane helix</keyword>
<sequence>MAIRYHSLCDNSSDYSTATIIMHLFSHVMLIATAVLLTNFQATRSFTLDRNVDDHDSLENTTDSPLTSLELGQNNATSTEDDSLEVQGRLIKRNFKPDGRIVDDSKEKLDTKDDPFDSVEILKNQTSVEDDLDATNDSLQIADSLIKRNVPIASSQDNGHQLFDFDSLEVHTADISDEMQSTTTDDDLFDDLVDSMEIVKNQTSTEDVADANDDDVSLENKDDSSKRVALPTVSVFDHLPVIGVFSHPASDDLYIVKQYMGDYYVWEMGDDSAREYFTHPGKGFPKTDFDSPLKVKADQFARFTPVRSLPNQRLHTLL</sequence>
<comment type="caution">
    <text evidence="3">The sequence shown here is derived from an EMBL/GenBank/DDBJ whole genome shotgun (WGS) entry which is preliminary data.</text>
</comment>
<protein>
    <submittedName>
        <fullName evidence="3">Uncharacterized protein</fullName>
    </submittedName>
</protein>
<evidence type="ECO:0000313" key="4">
    <source>
        <dbReference type="Proteomes" id="UP000076858"/>
    </source>
</evidence>
<gene>
    <name evidence="3" type="ORF">APZ42_015765</name>
</gene>
<evidence type="ECO:0000256" key="2">
    <source>
        <dbReference type="SAM" id="Phobius"/>
    </source>
</evidence>
<dbReference type="AlphaFoldDB" id="A0A0P5SY43"/>
<dbReference type="OrthoDB" id="6372919at2759"/>
<feature type="region of interest" description="Disordered" evidence="1">
    <location>
        <begin position="204"/>
        <end position="223"/>
    </location>
</feature>
<feature type="compositionally biased region" description="Acidic residues" evidence="1">
    <location>
        <begin position="207"/>
        <end position="217"/>
    </location>
</feature>
<keyword evidence="2" id="KW-0472">Membrane</keyword>
<organism evidence="3 4">
    <name type="scientific">Daphnia magna</name>
    <dbReference type="NCBI Taxonomy" id="35525"/>
    <lineage>
        <taxon>Eukaryota</taxon>
        <taxon>Metazoa</taxon>
        <taxon>Ecdysozoa</taxon>
        <taxon>Arthropoda</taxon>
        <taxon>Crustacea</taxon>
        <taxon>Branchiopoda</taxon>
        <taxon>Diplostraca</taxon>
        <taxon>Cladocera</taxon>
        <taxon>Anomopoda</taxon>
        <taxon>Daphniidae</taxon>
        <taxon>Daphnia</taxon>
    </lineage>
</organism>